<keyword evidence="1" id="KW-0100">Branched-chain amino acid biosynthesis</keyword>
<dbReference type="Gene3D" id="3.30.70.1150">
    <property type="entry name" value="ACT-like. Chain A, domain 2"/>
    <property type="match status" value="1"/>
</dbReference>
<dbReference type="RefSeq" id="YP_009730832.1">
    <property type="nucleotide sequence ID" value="NC_046005.1"/>
</dbReference>
<dbReference type="GO" id="GO:0003984">
    <property type="term" value="F:acetolactate synthase activity"/>
    <property type="evidence" value="ECO:0007669"/>
    <property type="project" value="UniProtKB-UniRule"/>
</dbReference>
<comment type="subunit">
    <text evidence="1">Dimer of large and small chains.</text>
</comment>
<name>A0A6B7EYZ6_9PHAE</name>
<feature type="domain" description="ACT" evidence="2">
    <location>
        <begin position="4"/>
        <end position="81"/>
    </location>
</feature>
<dbReference type="NCBIfam" id="TIGR00119">
    <property type="entry name" value="acolac_sm"/>
    <property type="match status" value="1"/>
</dbReference>
<comment type="similarity">
    <text evidence="1">Belongs to the acetolactate synthase small subunit family.</text>
</comment>
<proteinExistence type="inferred from homology"/>
<dbReference type="InterPro" id="IPR002912">
    <property type="entry name" value="ACT_dom"/>
</dbReference>
<dbReference type="GeneID" id="44149688"/>
<dbReference type="InterPro" id="IPR027271">
    <property type="entry name" value="Acetolactate_synth/TF_NikR_C"/>
</dbReference>
<dbReference type="UniPathway" id="UPA00049">
    <property type="reaction ID" value="UER00059"/>
</dbReference>
<dbReference type="EMBL" id="MG739403">
    <property type="protein sequence ID" value="QAY81068.1"/>
    <property type="molecule type" value="Genomic_DNA"/>
</dbReference>
<gene>
    <name evidence="3" type="primary">ilvH</name>
    <name evidence="3" type="ORF">Coka_104</name>
</gene>
<dbReference type="NCBIfam" id="NF008864">
    <property type="entry name" value="PRK11895.1"/>
    <property type="match status" value="1"/>
</dbReference>
<dbReference type="GO" id="GO:0009099">
    <property type="term" value="P:L-valine biosynthetic process"/>
    <property type="evidence" value="ECO:0007669"/>
    <property type="project" value="UniProtKB-UniRule"/>
</dbReference>
<dbReference type="PANTHER" id="PTHR30239">
    <property type="entry name" value="ACETOLACTATE SYNTHASE SMALL SUBUNIT"/>
    <property type="match status" value="1"/>
</dbReference>
<reference evidence="3" key="1">
    <citation type="journal article" date="2020" name="Sci. Rep.">
        <title>Organelle inheritance and genome architecture variation in isogamous brown algae.</title>
        <authorList>
            <person name="Choi J.W."/>
            <person name="Graf L."/>
            <person name="Peters A.F."/>
            <person name="Cock J.M."/>
            <person name="Nishitsuji K."/>
            <person name="Arimoto A."/>
            <person name="Shoguchi E."/>
            <person name="Nagasato C."/>
            <person name="Choi C.G."/>
            <person name="Yoon H.S."/>
        </authorList>
    </citation>
    <scope>NUCLEOTIDE SEQUENCE</scope>
</reference>
<dbReference type="SUPFAM" id="SSF55021">
    <property type="entry name" value="ACT-like"/>
    <property type="match status" value="2"/>
</dbReference>
<dbReference type="InterPro" id="IPR045865">
    <property type="entry name" value="ACT-like_dom_sf"/>
</dbReference>
<keyword evidence="1" id="KW-0028">Amino-acid biosynthesis</keyword>
<comment type="pathway">
    <text evidence="1">Amino-acid biosynthesis; L-isoleucine biosynthesis; L-isoleucine from 2-oxobutanoate: step 1/4.</text>
</comment>
<comment type="pathway">
    <text evidence="1">Amino-acid biosynthesis; L-valine biosynthesis; L-valine from pyruvate: step 1/4.</text>
</comment>
<organism evidence="3">
    <name type="scientific">Cladosiphon okamuranus</name>
    <dbReference type="NCBI Taxonomy" id="309737"/>
    <lineage>
        <taxon>Eukaryota</taxon>
        <taxon>Sar</taxon>
        <taxon>Stramenopiles</taxon>
        <taxon>Ochrophyta</taxon>
        <taxon>PX clade</taxon>
        <taxon>Phaeophyceae</taxon>
        <taxon>Ectocarpales</taxon>
        <taxon>Chordariaceae</taxon>
        <taxon>Cladosiphon</taxon>
    </lineage>
</organism>
<dbReference type="PANTHER" id="PTHR30239:SF0">
    <property type="entry name" value="ACETOLACTATE SYNTHASE SMALL SUBUNIT 1, CHLOROPLASTIC"/>
    <property type="match status" value="1"/>
</dbReference>
<dbReference type="Gene3D" id="3.30.70.260">
    <property type="match status" value="1"/>
</dbReference>
<dbReference type="Pfam" id="PF13710">
    <property type="entry name" value="ACT_5"/>
    <property type="match status" value="1"/>
</dbReference>
<keyword evidence="3" id="KW-0934">Plastid</keyword>
<geneLocation type="plastid" evidence="3"/>
<sequence length="194" mass="22118">MKRIISVLVEKDSGGLARIISLLTRKRFHIESIAIGACERKCYERITIIVLNKNDGVDAGKQLAKQIKKLFNVVNVKDITYLPLIERELLLVKLQVSLLERTEILNLAQIFRFKITDVTDSTIILEITADQGKVAALEKLLEKYKILELCRTGGIALIRESRVSSLSLKEYPEFKVQTGKNYLENIEDLFKNDI</sequence>
<evidence type="ECO:0000259" key="2">
    <source>
        <dbReference type="PROSITE" id="PS51671"/>
    </source>
</evidence>
<dbReference type="EC" id="2.2.1.6" evidence="1"/>
<dbReference type="PROSITE" id="PS51671">
    <property type="entry name" value="ACT"/>
    <property type="match status" value="1"/>
</dbReference>
<dbReference type="GO" id="GO:0005829">
    <property type="term" value="C:cytosol"/>
    <property type="evidence" value="ECO:0007669"/>
    <property type="project" value="TreeGrafter"/>
</dbReference>
<comment type="catalytic activity">
    <reaction evidence="1">
        <text>2 pyruvate + H(+) = (2S)-2-acetolactate + CO2</text>
        <dbReference type="Rhea" id="RHEA:25249"/>
        <dbReference type="ChEBI" id="CHEBI:15361"/>
        <dbReference type="ChEBI" id="CHEBI:15378"/>
        <dbReference type="ChEBI" id="CHEBI:16526"/>
        <dbReference type="ChEBI" id="CHEBI:58476"/>
        <dbReference type="EC" id="2.2.1.6"/>
    </reaction>
</comment>
<accession>A0A6B7EYZ6</accession>
<dbReference type="InterPro" id="IPR004789">
    <property type="entry name" value="Acetalactate_synth_ssu"/>
</dbReference>
<evidence type="ECO:0000256" key="1">
    <source>
        <dbReference type="RuleBase" id="RU368092"/>
    </source>
</evidence>
<dbReference type="Pfam" id="PF10369">
    <property type="entry name" value="ALS_ss_C"/>
    <property type="match status" value="1"/>
</dbReference>
<dbReference type="AlphaFoldDB" id="A0A6B7EYZ6"/>
<dbReference type="GO" id="GO:0009097">
    <property type="term" value="P:isoleucine biosynthetic process"/>
    <property type="evidence" value="ECO:0007669"/>
    <property type="project" value="UniProtKB-UniRule"/>
</dbReference>
<comment type="function">
    <text evidence="1">Catalyzes the conversion of 2 pyruvate molecules into acetolactate in the first common step of the biosynthetic pathway of the branched-amino acids such as leucine, isoleucine, and valine.</text>
</comment>
<dbReference type="GO" id="GO:1990610">
    <property type="term" value="F:acetolactate synthase regulator activity"/>
    <property type="evidence" value="ECO:0007669"/>
    <property type="project" value="UniProtKB-UniRule"/>
</dbReference>
<protein>
    <recommendedName>
        <fullName evidence="1">Acetolactate synthase small subunit</fullName>
        <shortName evidence="1">AHAS</shortName>
        <shortName evidence="1">ALS</shortName>
        <ecNumber evidence="1">2.2.1.6</ecNumber>
    </recommendedName>
    <alternativeName>
        <fullName evidence="1">Acetohydroxy-acid synthase small subunit</fullName>
    </alternativeName>
</protein>
<evidence type="ECO:0000313" key="3">
    <source>
        <dbReference type="EMBL" id="QAY81068.1"/>
    </source>
</evidence>
<keyword evidence="1" id="KW-0808">Transferase</keyword>
<dbReference type="UniPathway" id="UPA00047">
    <property type="reaction ID" value="UER00055"/>
</dbReference>
<dbReference type="InterPro" id="IPR019455">
    <property type="entry name" value="Acetolactate_synth_ssu_C"/>
</dbReference>